<feature type="compositionally biased region" description="Basic and acidic residues" evidence="1">
    <location>
        <begin position="1"/>
        <end position="19"/>
    </location>
</feature>
<organism evidence="2">
    <name type="scientific">Sigmofec virus UA08Rod_6044</name>
    <dbReference type="NCBI Taxonomy" id="2929448"/>
    <lineage>
        <taxon>Viruses</taxon>
        <taxon>Monodnaviria</taxon>
        <taxon>Sangervirae</taxon>
        <taxon>Phixviricota</taxon>
        <taxon>Malgrandaviricetes</taxon>
        <taxon>Petitvirales</taxon>
        <taxon>Microviridae</taxon>
    </lineage>
</organism>
<name>A0A976N0U8_9VIRU</name>
<evidence type="ECO:0000256" key="1">
    <source>
        <dbReference type="SAM" id="MobiDB-lite"/>
    </source>
</evidence>
<dbReference type="Pfam" id="PF09675">
    <property type="entry name" value="Chlamy_scaf"/>
    <property type="match status" value="1"/>
</dbReference>
<protein>
    <submittedName>
        <fullName evidence="2">Internal scaffolding protein</fullName>
    </submittedName>
</protein>
<evidence type="ECO:0000313" key="2">
    <source>
        <dbReference type="EMBL" id="UPW40952.1"/>
    </source>
</evidence>
<feature type="region of interest" description="Disordered" evidence="1">
    <location>
        <begin position="1"/>
        <end position="27"/>
    </location>
</feature>
<proteinExistence type="predicted"/>
<sequence length="156" mass="18208">MKFETQYDRQKEKEGKTYTEDSLTDQSQAEDTDIYSCLKKYGITTLVNQTKAKEFMYLDNTNRNLTLDEAVRQRQQMEEYFLQQPARVRKAFGDSVDQFIEEYKMGKYGNMLDTGILTNEMIEELTKSDLTIEQPPIKGEIKNGKIEENLQNSNGM</sequence>
<dbReference type="InterPro" id="IPR014131">
    <property type="entry name" value="Chlamydia_phage_Vp3"/>
</dbReference>
<reference evidence="2" key="1">
    <citation type="submission" date="2022-02" db="EMBL/GenBank/DDBJ databases">
        <title>Towards deciphering the DNA virus diversity associated with rodent species in the families Cricetidae and Heteromyidae.</title>
        <authorList>
            <person name="Lund M."/>
            <person name="Larsen B.B."/>
            <person name="Gryseels S."/>
            <person name="Kraberger S."/>
            <person name="Rowsey D.M."/>
            <person name="Steger L."/>
            <person name="Yule K.M."/>
            <person name="Upham N.S."/>
            <person name="Worobey M."/>
            <person name="Van Doorslaer K."/>
            <person name="Varsani A."/>
        </authorList>
    </citation>
    <scope>NUCLEOTIDE SEQUENCE</scope>
    <source>
        <strain evidence="2">UA08Rod_6044</strain>
    </source>
</reference>
<dbReference type="EMBL" id="OM869523">
    <property type="protein sequence ID" value="UPW40952.1"/>
    <property type="molecule type" value="Genomic_DNA"/>
</dbReference>
<accession>A0A976N0U8</accession>